<feature type="transmembrane region" description="Helical" evidence="1">
    <location>
        <begin position="6"/>
        <end position="24"/>
    </location>
</feature>
<keyword evidence="1" id="KW-0812">Transmembrane</keyword>
<protein>
    <submittedName>
        <fullName evidence="2">Uncharacterized protein</fullName>
    </submittedName>
</protein>
<dbReference type="AlphaFoldDB" id="A0AAJ4IFK7"/>
<organism evidence="2 3">
    <name type="scientific">Vibrio navarrensis</name>
    <dbReference type="NCBI Taxonomy" id="29495"/>
    <lineage>
        <taxon>Bacteria</taxon>
        <taxon>Pseudomonadati</taxon>
        <taxon>Pseudomonadota</taxon>
        <taxon>Gammaproteobacteria</taxon>
        <taxon>Vibrionales</taxon>
        <taxon>Vibrionaceae</taxon>
        <taxon>Vibrio</taxon>
    </lineage>
</organism>
<evidence type="ECO:0000256" key="1">
    <source>
        <dbReference type="SAM" id="Phobius"/>
    </source>
</evidence>
<keyword evidence="1" id="KW-0472">Membrane</keyword>
<dbReference type="EMBL" id="CP065218">
    <property type="protein sequence ID" value="QPL55903.1"/>
    <property type="molecule type" value="Genomic_DNA"/>
</dbReference>
<name>A0AAJ4IFK7_9VIBR</name>
<dbReference type="Proteomes" id="UP000594435">
    <property type="component" value="Chromosome 2"/>
</dbReference>
<gene>
    <name evidence="2" type="ORF">I3X05_17415</name>
</gene>
<evidence type="ECO:0000313" key="2">
    <source>
        <dbReference type="EMBL" id="QPL55903.1"/>
    </source>
</evidence>
<evidence type="ECO:0000313" key="3">
    <source>
        <dbReference type="Proteomes" id="UP000594435"/>
    </source>
</evidence>
<proteinExistence type="predicted"/>
<sequence length="127" mass="14478">MVLQRFNQQLALTAFLLVLLYLMWRWFRGRLSQSVDSALDVVTEPTGELLSDITAALNGHVPVELQPLIIQEHHITADYTLTPEAETVYWKIGGYQPLLYKLFGGVGRPMKTRYRHLIGEPITEAIL</sequence>
<dbReference type="RefSeq" id="WP_045572275.1">
    <property type="nucleotide sequence ID" value="NZ_CP065218.1"/>
</dbReference>
<accession>A0AAJ4IFK7</accession>
<reference evidence="2 3" key="1">
    <citation type="submission" date="2020-11" db="EMBL/GenBank/DDBJ databases">
        <title>Complete and Circularized Genome Assembly of a human isolate of Vibrio navarrensis biotype pommerensis with MiSeq and MinION Sequence Data.</title>
        <authorList>
            <person name="Schwartz K."/>
            <person name="Borowiak M."/>
            <person name="Deneke C."/>
            <person name="Balau V."/>
            <person name="Metelmann C."/>
            <person name="Strauch E."/>
        </authorList>
    </citation>
    <scope>NUCLEOTIDE SEQUENCE [LARGE SCALE GENOMIC DNA]</scope>
    <source>
        <strain evidence="2 3">20-VB00237</strain>
    </source>
</reference>
<keyword evidence="1" id="KW-1133">Transmembrane helix</keyword>
<dbReference type="GeneID" id="95677064"/>